<dbReference type="InterPro" id="IPR007110">
    <property type="entry name" value="Ig-like_dom"/>
</dbReference>
<keyword evidence="7" id="KW-1185">Reference proteome</keyword>
<feature type="domain" description="Ig-like" evidence="4">
    <location>
        <begin position="348"/>
        <end position="453"/>
    </location>
</feature>
<gene>
    <name evidence="6" type="ORF">HOLleu_22702</name>
</gene>
<proteinExistence type="predicted"/>
<evidence type="ECO:0000256" key="1">
    <source>
        <dbReference type="SAM" id="MobiDB-lite"/>
    </source>
</evidence>
<comment type="caution">
    <text evidence="6">The sequence shown here is derived from an EMBL/GenBank/DDBJ whole genome shotgun (WGS) entry which is preliminary data.</text>
</comment>
<accession>A0A9Q1H7P7</accession>
<evidence type="ECO:0000259" key="4">
    <source>
        <dbReference type="PROSITE" id="PS50835"/>
    </source>
</evidence>
<protein>
    <submittedName>
        <fullName evidence="6">Nucleotide-binding oligomerization domain-containing protein 2</fullName>
    </submittedName>
</protein>
<feature type="domain" description="NACHT" evidence="5">
    <location>
        <begin position="587"/>
        <end position="711"/>
    </location>
</feature>
<feature type="signal peptide" evidence="3">
    <location>
        <begin position="1"/>
        <end position="20"/>
    </location>
</feature>
<dbReference type="Gene3D" id="3.40.50.300">
    <property type="entry name" value="P-loop containing nucleotide triphosphate hydrolases"/>
    <property type="match status" value="1"/>
</dbReference>
<name>A0A9Q1H7P7_HOLLE</name>
<keyword evidence="3" id="KW-0732">Signal</keyword>
<sequence length="1300" mass="148272">MDVVFGIILLVSIGAVYTNADLKREWTGCYSPQYVEIGETGYIHCQFPKEFNAIYWYDNAMDKSAVPILSYSNSHKTGSKYENGEYDILSNGSLVINDVSAYHEGTFKVVCIDSGELSRSFIVSVQTTVTPKASQPRIKGCKPGETRCLLTRKDFEIVTCTHGGSRPPVRLQWFERLSSHDRNIEPSTRFIEDGEHTFTTVSNVTLSFADDRFVVVLVCKLLNIPLGFTREREVLVDMTESSDLLSLQWQVIPFPIDSRATFQCSYRDKTGNYVWKTIHSTLSDIVAFSIMGQGYSVMDGFTITEFGDLIIESVNMHHERNYTCFYDMGERKSKKGITLFVAVPPTYPYITIDECRQKDTCTIDATSQGLLTCSVTGIRPAVSLLWSKAGDEERIRLTEGKESVVTELDLSTVSRTVFYVIPEKVPCHERITLHCNAEGMGARFLASPTTEVTLVKGNMCQEDSPGSVSSVIIPIIVIIIILVVGVTIFLFYYRKRQRNLRIQRKRHRGDEDEGLPLQDNTAHQNNPRSNFISHLRKLYSLQIYSTNVYVVSTFSQMDPSKISSDDKRFMPLSSYKQLFEEDLVSKGRIVIEGEAGCGKSAFAIEMAKEWSRQDEGSLLNNFPIFILLSLTELDKQTTIYKAIRDQLLPEDFIGGTIDLVESILQKESKYILFLDGFDEFSERNDSNLLESSLFKVLNFNLMANAVVYLLTRSVSYLRVFGDNAYPIVRLEPFTSVQIDRYLDAKFSNNKEICDDVKRKLRGNDYLESLCHIPLFLNMMTEQNIMTALGRFPFGKMTTFIQELLHFRYDNYKRKASNHQALCNYQPSKEMAKFAFDALKTKKNVYNVNSLHDLCSTGEVTAMIGMNIFTEKRKELSQRQPGVVKFTHNVYHYYYAAQFVASIEEDGNVTTALGKIDALTSEYVFIFACGINSKVVRAVVSYLLKLDDIYPYPISDCICNCLAEISSEQLDAFSDLLAVLCKKEHGMELRFTDRRYLTSAKVSLLQACEKLKIPVNILRLTNAVTQIDGGYLHFGSEFKVRVPKLRTCLITDFEQELNENQVLSLLTAAPELEELTIFSYSKPRRIKNEIIHCLKERKERSKDTLVAWITYDSLGKDGRVFFSYPSTTFGCWMNDIETAVVIMIDKPEDAVRMIENNKLKAFANKTLLKHKGIGKINAKDAVRIMKNEGLSEYFHQIGFSKKLEKLFLSELEQVDDFLKDILRLWQKVDDSSRTRDVQWYSDLLKEKMEKDIPSSFRNALEAANKSSRQPKHNAGNVDGAWPKEKQNIVTFLKPVYFHLQI</sequence>
<keyword evidence="2" id="KW-0472">Membrane</keyword>
<dbReference type="Gene3D" id="2.60.40.10">
    <property type="entry name" value="Immunoglobulins"/>
    <property type="match status" value="1"/>
</dbReference>
<dbReference type="PROSITE" id="PS50835">
    <property type="entry name" value="IG_LIKE"/>
    <property type="match status" value="1"/>
</dbReference>
<dbReference type="Pfam" id="PF05729">
    <property type="entry name" value="NACHT"/>
    <property type="match status" value="1"/>
</dbReference>
<dbReference type="PANTHER" id="PTHR46312">
    <property type="entry name" value="NACHT DOMAIN-CONTAINING PROTEIN"/>
    <property type="match status" value="1"/>
</dbReference>
<feature type="region of interest" description="Disordered" evidence="1">
    <location>
        <begin position="504"/>
        <end position="525"/>
    </location>
</feature>
<dbReference type="OrthoDB" id="427518at2759"/>
<organism evidence="6 7">
    <name type="scientific">Holothuria leucospilota</name>
    <name type="common">Black long sea cucumber</name>
    <name type="synonym">Mertensiothuria leucospilota</name>
    <dbReference type="NCBI Taxonomy" id="206669"/>
    <lineage>
        <taxon>Eukaryota</taxon>
        <taxon>Metazoa</taxon>
        <taxon>Echinodermata</taxon>
        <taxon>Eleutherozoa</taxon>
        <taxon>Echinozoa</taxon>
        <taxon>Holothuroidea</taxon>
        <taxon>Aspidochirotacea</taxon>
        <taxon>Aspidochirotida</taxon>
        <taxon>Holothuriidae</taxon>
        <taxon>Holothuria</taxon>
    </lineage>
</organism>
<dbReference type="EMBL" id="JAIZAY010000010">
    <property type="protein sequence ID" value="KAJ8035461.1"/>
    <property type="molecule type" value="Genomic_DNA"/>
</dbReference>
<dbReference type="InterPro" id="IPR003599">
    <property type="entry name" value="Ig_sub"/>
</dbReference>
<reference evidence="6" key="1">
    <citation type="submission" date="2021-10" db="EMBL/GenBank/DDBJ databases">
        <title>Tropical sea cucumber genome reveals ecological adaptation and Cuvierian tubules defense mechanism.</title>
        <authorList>
            <person name="Chen T."/>
        </authorList>
    </citation>
    <scope>NUCLEOTIDE SEQUENCE</scope>
    <source>
        <strain evidence="6">Nanhai2018</strain>
        <tissue evidence="6">Muscle</tissue>
    </source>
</reference>
<dbReference type="PROSITE" id="PS50837">
    <property type="entry name" value="NACHT"/>
    <property type="match status" value="1"/>
</dbReference>
<dbReference type="PANTHER" id="PTHR46312:SF2">
    <property type="entry name" value="NUCLEOTIDE-BINDING OLIGOMERIZATION DOMAIN-CONTAINING PROTEIN 2-LIKE"/>
    <property type="match status" value="1"/>
</dbReference>
<dbReference type="InterPro" id="IPR036179">
    <property type="entry name" value="Ig-like_dom_sf"/>
</dbReference>
<feature type="chain" id="PRO_5040194827" evidence="3">
    <location>
        <begin position="21"/>
        <end position="1300"/>
    </location>
</feature>
<dbReference type="SMART" id="SM00409">
    <property type="entry name" value="IG"/>
    <property type="match status" value="2"/>
</dbReference>
<evidence type="ECO:0000256" key="3">
    <source>
        <dbReference type="SAM" id="SignalP"/>
    </source>
</evidence>
<dbReference type="InterPro" id="IPR027417">
    <property type="entry name" value="P-loop_NTPase"/>
</dbReference>
<keyword evidence="2" id="KW-1133">Transmembrane helix</keyword>
<dbReference type="SUPFAM" id="SSF52540">
    <property type="entry name" value="P-loop containing nucleoside triphosphate hydrolases"/>
    <property type="match status" value="1"/>
</dbReference>
<keyword evidence="2" id="KW-0812">Transmembrane</keyword>
<dbReference type="InterPro" id="IPR007111">
    <property type="entry name" value="NACHT_NTPase"/>
</dbReference>
<dbReference type="InterPro" id="IPR013783">
    <property type="entry name" value="Ig-like_fold"/>
</dbReference>
<evidence type="ECO:0000313" key="7">
    <source>
        <dbReference type="Proteomes" id="UP001152320"/>
    </source>
</evidence>
<evidence type="ECO:0000256" key="2">
    <source>
        <dbReference type="SAM" id="Phobius"/>
    </source>
</evidence>
<dbReference type="SUPFAM" id="SSF48726">
    <property type="entry name" value="Immunoglobulin"/>
    <property type="match status" value="2"/>
</dbReference>
<evidence type="ECO:0000259" key="5">
    <source>
        <dbReference type="PROSITE" id="PS50837"/>
    </source>
</evidence>
<evidence type="ECO:0000313" key="6">
    <source>
        <dbReference type="EMBL" id="KAJ8035461.1"/>
    </source>
</evidence>
<feature type="transmembrane region" description="Helical" evidence="2">
    <location>
        <begin position="471"/>
        <end position="493"/>
    </location>
</feature>
<dbReference type="Proteomes" id="UP001152320">
    <property type="component" value="Chromosome 10"/>
</dbReference>